<evidence type="ECO:0000259" key="13">
    <source>
        <dbReference type="PROSITE" id="PS50944"/>
    </source>
</evidence>
<dbReference type="InterPro" id="IPR036388">
    <property type="entry name" value="WH-like_DNA-bd_sf"/>
</dbReference>
<name>A0AA35CLQ3_9FIRM</name>
<dbReference type="SMART" id="SM00529">
    <property type="entry name" value="HTH_DTXR"/>
    <property type="match status" value="1"/>
</dbReference>
<keyword evidence="10" id="KW-0804">Transcription</keyword>
<dbReference type="InterPro" id="IPR022687">
    <property type="entry name" value="HTH_DTXR"/>
</dbReference>
<dbReference type="InterPro" id="IPR007167">
    <property type="entry name" value="Fe-transptr_FeoA-like"/>
</dbReference>
<dbReference type="GO" id="GO:0003677">
    <property type="term" value="F:DNA binding"/>
    <property type="evidence" value="ECO:0007669"/>
    <property type="project" value="UniProtKB-KW"/>
</dbReference>
<dbReference type="InterPro" id="IPR001367">
    <property type="entry name" value="Fe_dep_repressor"/>
</dbReference>
<keyword evidence="6" id="KW-0408">Iron</keyword>
<keyword evidence="4" id="KW-0963">Cytoplasm</keyword>
<dbReference type="Gene3D" id="1.10.10.10">
    <property type="entry name" value="Winged helix-like DNA-binding domain superfamily/Winged helix DNA-binding domain"/>
    <property type="match status" value="1"/>
</dbReference>
<evidence type="ECO:0000256" key="1">
    <source>
        <dbReference type="ARBA" id="ARBA00004496"/>
    </source>
</evidence>
<dbReference type="InterPro" id="IPR036390">
    <property type="entry name" value="WH_DNA-bd_sf"/>
</dbReference>
<dbReference type="RefSeq" id="WP_264843735.1">
    <property type="nucleotide sequence ID" value="NZ_AP025628.1"/>
</dbReference>
<dbReference type="InterPro" id="IPR036421">
    <property type="entry name" value="Fe_dep_repressor_sf"/>
</dbReference>
<dbReference type="SUPFAM" id="SSF47979">
    <property type="entry name" value="Iron-dependent repressor protein, dimerization domain"/>
    <property type="match status" value="1"/>
</dbReference>
<evidence type="ECO:0000256" key="10">
    <source>
        <dbReference type="ARBA" id="ARBA00023163"/>
    </source>
</evidence>
<evidence type="ECO:0000256" key="5">
    <source>
        <dbReference type="ARBA" id="ARBA00022491"/>
    </source>
</evidence>
<evidence type="ECO:0000256" key="8">
    <source>
        <dbReference type="ARBA" id="ARBA00023125"/>
    </source>
</evidence>
<dbReference type="Gene3D" id="1.10.60.10">
    <property type="entry name" value="Iron dependent repressor, metal binding and dimerisation domain"/>
    <property type="match status" value="1"/>
</dbReference>
<accession>A0AA35CLQ3</accession>
<dbReference type="GO" id="GO:0005737">
    <property type="term" value="C:cytoplasm"/>
    <property type="evidence" value="ECO:0007669"/>
    <property type="project" value="UniProtKB-SubCell"/>
</dbReference>
<dbReference type="PROSITE" id="PS50944">
    <property type="entry name" value="HTH_DTXR"/>
    <property type="match status" value="1"/>
</dbReference>
<keyword evidence="5" id="KW-0678">Repressor</keyword>
<dbReference type="Pfam" id="PF04023">
    <property type="entry name" value="FeoA"/>
    <property type="match status" value="1"/>
</dbReference>
<evidence type="ECO:0000256" key="11">
    <source>
        <dbReference type="ARBA" id="ARBA00023211"/>
    </source>
</evidence>
<keyword evidence="8" id="KW-0238">DNA-binding</keyword>
<dbReference type="SMART" id="SM00899">
    <property type="entry name" value="FeoA"/>
    <property type="match status" value="1"/>
</dbReference>
<keyword evidence="15" id="KW-1185">Reference proteome</keyword>
<keyword evidence="9" id="KW-0010">Activator</keyword>
<organism evidence="14 15">
    <name type="scientific">Caldinitratiruptor microaerophilus</name>
    <dbReference type="NCBI Taxonomy" id="671077"/>
    <lineage>
        <taxon>Bacteria</taxon>
        <taxon>Bacillati</taxon>
        <taxon>Bacillota</taxon>
        <taxon>Clostridia</taxon>
        <taxon>Eubacteriales</taxon>
        <taxon>Symbiobacteriaceae</taxon>
        <taxon>Caldinitratiruptor</taxon>
    </lineage>
</organism>
<evidence type="ECO:0000256" key="6">
    <source>
        <dbReference type="ARBA" id="ARBA00023004"/>
    </source>
</evidence>
<dbReference type="SUPFAM" id="SSF46785">
    <property type="entry name" value="Winged helix' DNA-binding domain"/>
    <property type="match status" value="1"/>
</dbReference>
<keyword evidence="11" id="KW-0464">Manganese</keyword>
<dbReference type="GO" id="GO:0046983">
    <property type="term" value="F:protein dimerization activity"/>
    <property type="evidence" value="ECO:0007669"/>
    <property type="project" value="InterPro"/>
</dbReference>
<dbReference type="SUPFAM" id="SSF50037">
    <property type="entry name" value="C-terminal domain of transcriptional repressors"/>
    <property type="match status" value="1"/>
</dbReference>
<evidence type="ECO:0000256" key="3">
    <source>
        <dbReference type="ARBA" id="ARBA00011738"/>
    </source>
</evidence>
<dbReference type="InterPro" id="IPR050536">
    <property type="entry name" value="DtxR_MntR_Metal-Reg"/>
</dbReference>
<comment type="subunit">
    <text evidence="3">Homodimer.</text>
</comment>
<evidence type="ECO:0000256" key="2">
    <source>
        <dbReference type="ARBA" id="ARBA00007871"/>
    </source>
</evidence>
<dbReference type="KEGG" id="cmic:caldi_07110"/>
<dbReference type="GO" id="GO:0046914">
    <property type="term" value="F:transition metal ion binding"/>
    <property type="evidence" value="ECO:0007669"/>
    <property type="project" value="InterPro"/>
</dbReference>
<dbReference type="EMBL" id="AP025628">
    <property type="protein sequence ID" value="BDG59621.1"/>
    <property type="molecule type" value="Genomic_DNA"/>
</dbReference>
<gene>
    <name evidence="14" type="ORF">caldi_07110</name>
</gene>
<dbReference type="Proteomes" id="UP001163687">
    <property type="component" value="Chromosome"/>
</dbReference>
<keyword evidence="7" id="KW-0805">Transcription regulation</keyword>
<dbReference type="AlphaFoldDB" id="A0AA35CLQ3"/>
<proteinExistence type="inferred from homology"/>
<dbReference type="Gene3D" id="2.30.30.90">
    <property type="match status" value="1"/>
</dbReference>
<reference evidence="14" key="1">
    <citation type="submission" date="2022-03" db="EMBL/GenBank/DDBJ databases">
        <title>Complete genome sequence of Caldinitratiruptor microaerophilus.</title>
        <authorList>
            <person name="Mukaiyama R."/>
            <person name="Nishiyama T."/>
            <person name="Ueda K."/>
        </authorList>
    </citation>
    <scope>NUCLEOTIDE SEQUENCE</scope>
    <source>
        <strain evidence="14">JCM 16183</strain>
    </source>
</reference>
<dbReference type="PANTHER" id="PTHR33238:SF11">
    <property type="entry name" value="TRANSCRIPTIONAL REGULATOR MNTR"/>
    <property type="match status" value="1"/>
</dbReference>
<evidence type="ECO:0000256" key="9">
    <source>
        <dbReference type="ARBA" id="ARBA00023159"/>
    </source>
</evidence>
<protein>
    <recommendedName>
        <fullName evidence="12">Manganese transport regulator</fullName>
    </recommendedName>
</protein>
<evidence type="ECO:0000313" key="15">
    <source>
        <dbReference type="Proteomes" id="UP001163687"/>
    </source>
</evidence>
<evidence type="ECO:0000256" key="7">
    <source>
        <dbReference type="ARBA" id="ARBA00023015"/>
    </source>
</evidence>
<dbReference type="PANTHER" id="PTHR33238">
    <property type="entry name" value="IRON (METAL) DEPENDENT REPRESSOR, DTXR FAMILY"/>
    <property type="match status" value="1"/>
</dbReference>
<sequence length="216" mass="23584">MSRAMEDYIAAIWRLTLHGGTASTGAVARRLGVSPASTSYMFRKLAEAGLVDHKEYAGATLTPAGERAAAGYIRRHRLTERFLVDILGIPWDQVDAITDQMEHALPDVVVDRIDDVLGHPRTCPHGYPIPDRSGNVDEIAVRPLTELRPGETAVVARVAEHDPQLLAHLGDLGLFPRTEVQVLARDRVGDTYRIRVGNREHVVGRAVAAAVYVADA</sequence>
<dbReference type="InterPro" id="IPR008988">
    <property type="entry name" value="Transcriptional_repressor_C"/>
</dbReference>
<comment type="subcellular location">
    <subcellularLocation>
        <location evidence="1">Cytoplasm</location>
    </subcellularLocation>
</comment>
<dbReference type="GO" id="GO:0003700">
    <property type="term" value="F:DNA-binding transcription factor activity"/>
    <property type="evidence" value="ECO:0007669"/>
    <property type="project" value="InterPro"/>
</dbReference>
<dbReference type="InterPro" id="IPR022689">
    <property type="entry name" value="Iron_dep_repressor"/>
</dbReference>
<comment type="similarity">
    <text evidence="2">Belongs to the DtxR/MntR family.</text>
</comment>
<evidence type="ECO:0000313" key="14">
    <source>
        <dbReference type="EMBL" id="BDG59621.1"/>
    </source>
</evidence>
<dbReference type="InterPro" id="IPR038157">
    <property type="entry name" value="FeoA_core_dom"/>
</dbReference>
<evidence type="ECO:0000256" key="4">
    <source>
        <dbReference type="ARBA" id="ARBA00022490"/>
    </source>
</evidence>
<feature type="domain" description="HTH dtxR-type" evidence="13">
    <location>
        <begin position="1"/>
        <end position="62"/>
    </location>
</feature>
<dbReference type="Pfam" id="PF01325">
    <property type="entry name" value="Fe_dep_repress"/>
    <property type="match status" value="1"/>
</dbReference>
<evidence type="ECO:0000256" key="12">
    <source>
        <dbReference type="ARBA" id="ARBA00032593"/>
    </source>
</evidence>
<dbReference type="Pfam" id="PF02742">
    <property type="entry name" value="Fe_dep_repr_C"/>
    <property type="match status" value="1"/>
</dbReference>